<dbReference type="SMART" id="SM00490">
    <property type="entry name" value="HELICc"/>
    <property type="match status" value="1"/>
</dbReference>
<comment type="similarity">
    <text evidence="5 6">Belongs to the DEAD box helicase family.</text>
</comment>
<dbReference type="EMBL" id="MFNF01000029">
    <property type="protein sequence ID" value="OGH01718.1"/>
    <property type="molecule type" value="Genomic_DNA"/>
</dbReference>
<dbReference type="AlphaFoldDB" id="A0A1F6GUE2"/>
<dbReference type="InterPro" id="IPR001650">
    <property type="entry name" value="Helicase_C-like"/>
</dbReference>
<evidence type="ECO:0000256" key="5">
    <source>
        <dbReference type="ARBA" id="ARBA00038437"/>
    </source>
</evidence>
<dbReference type="GO" id="GO:0003724">
    <property type="term" value="F:RNA helicase activity"/>
    <property type="evidence" value="ECO:0007669"/>
    <property type="project" value="UniProtKB-ARBA"/>
</dbReference>
<evidence type="ECO:0000256" key="2">
    <source>
        <dbReference type="ARBA" id="ARBA00022801"/>
    </source>
</evidence>
<dbReference type="GO" id="GO:0005829">
    <property type="term" value="C:cytosol"/>
    <property type="evidence" value="ECO:0007669"/>
    <property type="project" value="TreeGrafter"/>
</dbReference>
<dbReference type="Pfam" id="PF00271">
    <property type="entry name" value="Helicase_C"/>
    <property type="match status" value="1"/>
</dbReference>
<evidence type="ECO:0000256" key="6">
    <source>
        <dbReference type="RuleBase" id="RU000492"/>
    </source>
</evidence>
<dbReference type="CDD" id="cd18787">
    <property type="entry name" value="SF2_C_DEAD"/>
    <property type="match status" value="1"/>
</dbReference>
<dbReference type="PANTHER" id="PTHR47959:SF13">
    <property type="entry name" value="ATP-DEPENDENT RNA HELICASE RHLE"/>
    <property type="match status" value="1"/>
</dbReference>
<dbReference type="Gene3D" id="3.40.50.300">
    <property type="entry name" value="P-loop containing nucleotide triphosphate hydrolases"/>
    <property type="match status" value="2"/>
</dbReference>
<protein>
    <recommendedName>
        <fullName evidence="12">DEAD/DEAH box helicase</fullName>
    </recommendedName>
</protein>
<dbReference type="InterPro" id="IPR014001">
    <property type="entry name" value="Helicase_ATP-bd"/>
</dbReference>
<dbReference type="InterPro" id="IPR000629">
    <property type="entry name" value="RNA-helicase_DEAD-box_CS"/>
</dbReference>
<organism evidence="10 11">
    <name type="scientific">Candidatus Lambdaproteobacteria bacterium RIFOXYD2_FULL_56_26</name>
    <dbReference type="NCBI Taxonomy" id="1817773"/>
    <lineage>
        <taxon>Bacteria</taxon>
        <taxon>Pseudomonadati</taxon>
        <taxon>Pseudomonadota</taxon>
        <taxon>Candidatus Lambdaproteobacteria</taxon>
    </lineage>
</organism>
<sequence>MQYLANKPHKIEPWHARALVLAPTRELASQIYESLQVYGKHLGFFFSCIYGGVGQDKQVRDMKRGVDVLVATPGRLLDLMNQGFVKLGALEIFVLDEADRMLDMGFIVDIKRIIAKLPAERQTLLFSATMPTDISVLAQRLLKSPVRVEVTPAATTVDRIDQKVLFVESSKKTRLLCNLLVQESVDHVLVFCRTKRGADRLVKDLTKEGIGCAAIHGNKSQGAREKSLGNFRSGKVKVLVATDIAARGIDVDGISHVINFDLPNEPESYVHRIGRTARAGKEGTAISFCSASELALLHGIEKAIRKKVPVDVAHEFHTQGFMGDRPVASTIFNGKKKVELPKPEAEEVETLKAVIREVTHVSPKRLAETPRPLAKTLESSASRTALRRPVNLGELRPSRRVKRPAGLAPAHQKSHSR</sequence>
<dbReference type="InterPro" id="IPR011545">
    <property type="entry name" value="DEAD/DEAH_box_helicase_dom"/>
</dbReference>
<evidence type="ECO:0000313" key="11">
    <source>
        <dbReference type="Proteomes" id="UP000177583"/>
    </source>
</evidence>
<feature type="region of interest" description="Disordered" evidence="7">
    <location>
        <begin position="376"/>
        <end position="417"/>
    </location>
</feature>
<evidence type="ECO:0008006" key="12">
    <source>
        <dbReference type="Google" id="ProtNLM"/>
    </source>
</evidence>
<dbReference type="PROSITE" id="PS00039">
    <property type="entry name" value="DEAD_ATP_HELICASE"/>
    <property type="match status" value="1"/>
</dbReference>
<evidence type="ECO:0000256" key="7">
    <source>
        <dbReference type="SAM" id="MobiDB-lite"/>
    </source>
</evidence>
<dbReference type="Pfam" id="PF00270">
    <property type="entry name" value="DEAD"/>
    <property type="match status" value="1"/>
</dbReference>
<keyword evidence="3 6" id="KW-0347">Helicase</keyword>
<dbReference type="GO" id="GO:0016787">
    <property type="term" value="F:hydrolase activity"/>
    <property type="evidence" value="ECO:0007669"/>
    <property type="project" value="UniProtKB-KW"/>
</dbReference>
<evidence type="ECO:0000313" key="10">
    <source>
        <dbReference type="EMBL" id="OGH01718.1"/>
    </source>
</evidence>
<dbReference type="GO" id="GO:0003676">
    <property type="term" value="F:nucleic acid binding"/>
    <property type="evidence" value="ECO:0007669"/>
    <property type="project" value="InterPro"/>
</dbReference>
<accession>A0A1F6GUE2</accession>
<evidence type="ECO:0000256" key="3">
    <source>
        <dbReference type="ARBA" id="ARBA00022806"/>
    </source>
</evidence>
<evidence type="ECO:0000259" key="9">
    <source>
        <dbReference type="PROSITE" id="PS51194"/>
    </source>
</evidence>
<feature type="domain" description="Helicase ATP-binding" evidence="8">
    <location>
        <begin position="1"/>
        <end position="148"/>
    </location>
</feature>
<dbReference type="SUPFAM" id="SSF52540">
    <property type="entry name" value="P-loop containing nucleoside triphosphate hydrolases"/>
    <property type="match status" value="1"/>
</dbReference>
<dbReference type="PANTHER" id="PTHR47959">
    <property type="entry name" value="ATP-DEPENDENT RNA HELICASE RHLE-RELATED"/>
    <property type="match status" value="1"/>
</dbReference>
<evidence type="ECO:0000256" key="4">
    <source>
        <dbReference type="ARBA" id="ARBA00022840"/>
    </source>
</evidence>
<keyword evidence="1 6" id="KW-0547">Nucleotide-binding</keyword>
<dbReference type="InterPro" id="IPR044742">
    <property type="entry name" value="DEAD/DEAH_RhlB"/>
</dbReference>
<keyword evidence="2 6" id="KW-0378">Hydrolase</keyword>
<feature type="domain" description="Helicase C-terminal" evidence="9">
    <location>
        <begin position="159"/>
        <end position="322"/>
    </location>
</feature>
<evidence type="ECO:0000256" key="1">
    <source>
        <dbReference type="ARBA" id="ARBA00022741"/>
    </source>
</evidence>
<name>A0A1F6GUE2_9PROT</name>
<dbReference type="PROSITE" id="PS51192">
    <property type="entry name" value="HELICASE_ATP_BIND_1"/>
    <property type="match status" value="1"/>
</dbReference>
<dbReference type="PROSITE" id="PS51194">
    <property type="entry name" value="HELICASE_CTER"/>
    <property type="match status" value="1"/>
</dbReference>
<dbReference type="Proteomes" id="UP000177583">
    <property type="component" value="Unassembled WGS sequence"/>
</dbReference>
<dbReference type="InterPro" id="IPR050079">
    <property type="entry name" value="DEAD_box_RNA_helicase"/>
</dbReference>
<reference evidence="10 11" key="1">
    <citation type="journal article" date="2016" name="Nat. Commun.">
        <title>Thousands of microbial genomes shed light on interconnected biogeochemical processes in an aquifer system.</title>
        <authorList>
            <person name="Anantharaman K."/>
            <person name="Brown C.T."/>
            <person name="Hug L.A."/>
            <person name="Sharon I."/>
            <person name="Castelle C.J."/>
            <person name="Probst A.J."/>
            <person name="Thomas B.C."/>
            <person name="Singh A."/>
            <person name="Wilkins M.J."/>
            <person name="Karaoz U."/>
            <person name="Brodie E.L."/>
            <person name="Williams K.H."/>
            <person name="Hubbard S.S."/>
            <person name="Banfield J.F."/>
        </authorList>
    </citation>
    <scope>NUCLEOTIDE SEQUENCE [LARGE SCALE GENOMIC DNA]</scope>
</reference>
<dbReference type="GO" id="GO:0005524">
    <property type="term" value="F:ATP binding"/>
    <property type="evidence" value="ECO:0007669"/>
    <property type="project" value="UniProtKB-KW"/>
</dbReference>
<dbReference type="SMART" id="SM00487">
    <property type="entry name" value="DEXDc"/>
    <property type="match status" value="1"/>
</dbReference>
<gene>
    <name evidence="10" type="ORF">A2557_09085</name>
</gene>
<evidence type="ECO:0000259" key="8">
    <source>
        <dbReference type="PROSITE" id="PS51192"/>
    </source>
</evidence>
<dbReference type="CDD" id="cd00268">
    <property type="entry name" value="DEADc"/>
    <property type="match status" value="1"/>
</dbReference>
<comment type="caution">
    <text evidence="10">The sequence shown here is derived from an EMBL/GenBank/DDBJ whole genome shotgun (WGS) entry which is preliminary data.</text>
</comment>
<dbReference type="InterPro" id="IPR027417">
    <property type="entry name" value="P-loop_NTPase"/>
</dbReference>
<keyword evidence="4 6" id="KW-0067">ATP-binding</keyword>
<proteinExistence type="inferred from homology"/>